<gene>
    <name evidence="9" type="ORF">LG34_15255</name>
</gene>
<dbReference type="Pfam" id="PF03572">
    <property type="entry name" value="Peptidase_S41"/>
    <property type="match status" value="1"/>
</dbReference>
<comment type="caution">
    <text evidence="9">The sequence shown here is derived from an EMBL/GenBank/DDBJ whole genome shotgun (WGS) entry which is preliminary data.</text>
</comment>
<dbReference type="SUPFAM" id="SSF52096">
    <property type="entry name" value="ClpP/crotonase"/>
    <property type="match status" value="1"/>
</dbReference>
<reference evidence="9 10" key="1">
    <citation type="submission" date="2014-09" db="EMBL/GenBank/DDBJ databases">
        <title>Butyrate-producing bacteria isolated from human gut.</title>
        <authorList>
            <person name="Zhang Q."/>
            <person name="Zhao L."/>
        </authorList>
    </citation>
    <scope>NUCLEOTIDE SEQUENCE [LARGE SCALE GENOMIC DNA]</scope>
    <source>
        <strain evidence="9 10">21</strain>
    </source>
</reference>
<dbReference type="CDD" id="cd06782">
    <property type="entry name" value="cpPDZ_CPP-like"/>
    <property type="match status" value="1"/>
</dbReference>
<keyword evidence="3 5" id="KW-0378">Hydrolase</keyword>
<dbReference type="SMART" id="SM00245">
    <property type="entry name" value="TSPc"/>
    <property type="match status" value="1"/>
</dbReference>
<organism evidence="9 10">
    <name type="scientific">Eubacterium ramulus</name>
    <dbReference type="NCBI Taxonomy" id="39490"/>
    <lineage>
        <taxon>Bacteria</taxon>
        <taxon>Bacillati</taxon>
        <taxon>Bacillota</taxon>
        <taxon>Clostridia</taxon>
        <taxon>Eubacteriales</taxon>
        <taxon>Eubacteriaceae</taxon>
        <taxon>Eubacterium</taxon>
    </lineage>
</organism>
<keyword evidence="10" id="KW-1185">Reference proteome</keyword>
<keyword evidence="2 5" id="KW-0645">Protease</keyword>
<dbReference type="InterPro" id="IPR029045">
    <property type="entry name" value="ClpP/crotonase-like_dom_sf"/>
</dbReference>
<dbReference type="Gene3D" id="2.30.42.10">
    <property type="match status" value="1"/>
</dbReference>
<dbReference type="InterPro" id="IPR001478">
    <property type="entry name" value="PDZ"/>
</dbReference>
<dbReference type="GO" id="GO:0006508">
    <property type="term" value="P:proteolysis"/>
    <property type="evidence" value="ECO:0007669"/>
    <property type="project" value="UniProtKB-KW"/>
</dbReference>
<keyword evidence="7" id="KW-0812">Transmembrane</keyword>
<dbReference type="SMART" id="SM00228">
    <property type="entry name" value="PDZ"/>
    <property type="match status" value="1"/>
</dbReference>
<evidence type="ECO:0000256" key="7">
    <source>
        <dbReference type="SAM" id="Phobius"/>
    </source>
</evidence>
<dbReference type="OrthoDB" id="9812068at2"/>
<evidence type="ECO:0000256" key="5">
    <source>
        <dbReference type="RuleBase" id="RU004404"/>
    </source>
</evidence>
<dbReference type="SUPFAM" id="SSF50156">
    <property type="entry name" value="PDZ domain-like"/>
    <property type="match status" value="1"/>
</dbReference>
<evidence type="ECO:0000313" key="10">
    <source>
        <dbReference type="Proteomes" id="UP000245288"/>
    </source>
</evidence>
<evidence type="ECO:0000256" key="4">
    <source>
        <dbReference type="ARBA" id="ARBA00022825"/>
    </source>
</evidence>
<dbReference type="GO" id="GO:0030288">
    <property type="term" value="C:outer membrane-bounded periplasmic space"/>
    <property type="evidence" value="ECO:0007669"/>
    <property type="project" value="TreeGrafter"/>
</dbReference>
<evidence type="ECO:0000313" key="9">
    <source>
        <dbReference type="EMBL" id="PWE85557.1"/>
    </source>
</evidence>
<evidence type="ECO:0000256" key="1">
    <source>
        <dbReference type="ARBA" id="ARBA00009179"/>
    </source>
</evidence>
<evidence type="ECO:0000259" key="8">
    <source>
        <dbReference type="PROSITE" id="PS50106"/>
    </source>
</evidence>
<dbReference type="PANTHER" id="PTHR32060:SF30">
    <property type="entry name" value="CARBOXY-TERMINAL PROCESSING PROTEASE CTPA"/>
    <property type="match status" value="1"/>
</dbReference>
<accession>A0A2V1JLR0</accession>
<dbReference type="Proteomes" id="UP000245288">
    <property type="component" value="Unassembled WGS sequence"/>
</dbReference>
<name>A0A2V1JLR0_EUBRA</name>
<protein>
    <recommendedName>
        <fullName evidence="8">PDZ domain-containing protein</fullName>
    </recommendedName>
</protein>
<evidence type="ECO:0000256" key="6">
    <source>
        <dbReference type="SAM" id="MobiDB-lite"/>
    </source>
</evidence>
<dbReference type="InterPro" id="IPR041489">
    <property type="entry name" value="PDZ_6"/>
</dbReference>
<dbReference type="GO" id="GO:0008236">
    <property type="term" value="F:serine-type peptidase activity"/>
    <property type="evidence" value="ECO:0007669"/>
    <property type="project" value="UniProtKB-KW"/>
</dbReference>
<dbReference type="RefSeq" id="WP_109216724.1">
    <property type="nucleotide sequence ID" value="NZ_CAJLEE010000071.1"/>
</dbReference>
<comment type="similarity">
    <text evidence="1 5">Belongs to the peptidase S41A family.</text>
</comment>
<dbReference type="InterPro" id="IPR005151">
    <property type="entry name" value="Tail-specific_protease"/>
</dbReference>
<dbReference type="EMBL" id="JRFU01000180">
    <property type="protein sequence ID" value="PWE85557.1"/>
    <property type="molecule type" value="Genomic_DNA"/>
</dbReference>
<keyword evidence="4 5" id="KW-0720">Serine protease</keyword>
<dbReference type="AlphaFoldDB" id="A0A2V1JLR0"/>
<dbReference type="InterPro" id="IPR004447">
    <property type="entry name" value="Peptidase_S41A"/>
</dbReference>
<evidence type="ECO:0000256" key="2">
    <source>
        <dbReference type="ARBA" id="ARBA00022670"/>
    </source>
</evidence>
<dbReference type="InterPro" id="IPR036034">
    <property type="entry name" value="PDZ_sf"/>
</dbReference>
<dbReference type="NCBIfam" id="TIGR00225">
    <property type="entry name" value="prc"/>
    <property type="match status" value="1"/>
</dbReference>
<feature type="transmembrane region" description="Helical" evidence="7">
    <location>
        <begin position="33"/>
        <end position="55"/>
    </location>
</feature>
<dbReference type="CDD" id="cd07560">
    <property type="entry name" value="Peptidase_S41_CPP"/>
    <property type="match status" value="1"/>
</dbReference>
<feature type="region of interest" description="Disordered" evidence="6">
    <location>
        <begin position="1"/>
        <end position="29"/>
    </location>
</feature>
<dbReference type="PANTHER" id="PTHR32060">
    <property type="entry name" value="TAIL-SPECIFIC PROTEASE"/>
    <property type="match status" value="1"/>
</dbReference>
<dbReference type="GO" id="GO:0004175">
    <property type="term" value="F:endopeptidase activity"/>
    <property type="evidence" value="ECO:0007669"/>
    <property type="project" value="TreeGrafter"/>
</dbReference>
<dbReference type="Gene3D" id="3.90.226.10">
    <property type="entry name" value="2-enoyl-CoA Hydratase, Chain A, domain 1"/>
    <property type="match status" value="1"/>
</dbReference>
<dbReference type="Pfam" id="PF17820">
    <property type="entry name" value="PDZ_6"/>
    <property type="match status" value="1"/>
</dbReference>
<feature type="domain" description="PDZ" evidence="8">
    <location>
        <begin position="130"/>
        <end position="207"/>
    </location>
</feature>
<sequence>MNQEERDFVVEEPEESFETKSGKKKRKKKQNGFGKGFFAGVIVMALLSVVIFGVYEYVSGVSVSRTGLLDRTTSKKLQTLAAYIQSNYYEDVDTGTLQEGLYAGLFDNLDVYSQYYTAEEAQQLYDTNVSGTYCGIGASLQQDADTKVVTVMHVYDGSPAQESGLQEGDVIVSADSYEAASTDLSEFITHVRGEEGTQVHLVIARSGESDYLEFDITRKNLVLPTVTQKMLENQTGYIQVTEFTEHTVEQFEDALSELQQEGMTALIVDLRSNPGGMLTSVCSMLDDILPEGLLVYTEDKDGNRQDYNSTDDKSLDLPLAVLVNGNSASASEIFAGAIQDRKAGTIIGTTTYGKGVVQSILSLKDGSAFKLTTSRYFTPNGTCIQGIGIQPDVEIEYEFTGPEDAKYSEEYDNQIQKALDVLQQ</sequence>
<dbReference type="PROSITE" id="PS50106">
    <property type="entry name" value="PDZ"/>
    <property type="match status" value="1"/>
</dbReference>
<keyword evidence="7" id="KW-1133">Transmembrane helix</keyword>
<keyword evidence="7" id="KW-0472">Membrane</keyword>
<proteinExistence type="inferred from homology"/>
<evidence type="ECO:0000256" key="3">
    <source>
        <dbReference type="ARBA" id="ARBA00022801"/>
    </source>
</evidence>
<dbReference type="GO" id="GO:0007165">
    <property type="term" value="P:signal transduction"/>
    <property type="evidence" value="ECO:0007669"/>
    <property type="project" value="TreeGrafter"/>
</dbReference>